<proteinExistence type="inferred from homology"/>
<evidence type="ECO:0000256" key="1">
    <source>
        <dbReference type="ARBA" id="ARBA00006484"/>
    </source>
</evidence>
<comment type="similarity">
    <text evidence="1">Belongs to the short-chain dehydrogenases/reductases (SDR) family.</text>
</comment>
<dbReference type="Gene3D" id="3.40.50.720">
    <property type="entry name" value="NAD(P)-binding Rossmann-like Domain"/>
    <property type="match status" value="1"/>
</dbReference>
<dbReference type="Pfam" id="PF00106">
    <property type="entry name" value="adh_short"/>
    <property type="match status" value="1"/>
</dbReference>
<evidence type="ECO:0000313" key="2">
    <source>
        <dbReference type="EMBL" id="KAG6469666.1"/>
    </source>
</evidence>
<dbReference type="PANTHER" id="PTHR43943">
    <property type="entry name" value="DEHYDROGENASE/REDUCTASE (SDR FAMILY) MEMBER 4"/>
    <property type="match status" value="1"/>
</dbReference>
<sequence length="86" mass="9309">MRRLEGKVAIVTTSTQGIGFAIAERLGLEGAAIVVSSRKKNNVDEAVEKLWSKGVEVMGAICHVSNPQHRKDLVEKTVQVNAPLLD</sequence>
<dbReference type="InterPro" id="IPR002347">
    <property type="entry name" value="SDR_fam"/>
</dbReference>
<evidence type="ECO:0000313" key="3">
    <source>
        <dbReference type="Proteomes" id="UP000734854"/>
    </source>
</evidence>
<dbReference type="PANTHER" id="PTHR43943:SF2">
    <property type="entry name" value="DEHYDROGENASE_REDUCTASE 4"/>
    <property type="match status" value="1"/>
</dbReference>
<dbReference type="InterPro" id="IPR036291">
    <property type="entry name" value="NAD(P)-bd_dom_sf"/>
</dbReference>
<gene>
    <name evidence="2" type="ORF">ZIOFF_070596</name>
</gene>
<dbReference type="AlphaFoldDB" id="A0A8J5ET74"/>
<dbReference type="SUPFAM" id="SSF51735">
    <property type="entry name" value="NAD(P)-binding Rossmann-fold domains"/>
    <property type="match status" value="1"/>
</dbReference>
<comment type="caution">
    <text evidence="2">The sequence shown here is derived from an EMBL/GenBank/DDBJ whole genome shotgun (WGS) entry which is preliminary data.</text>
</comment>
<accession>A0A8J5ET74</accession>
<reference evidence="2 3" key="1">
    <citation type="submission" date="2020-08" db="EMBL/GenBank/DDBJ databases">
        <title>Plant Genome Project.</title>
        <authorList>
            <person name="Zhang R.-G."/>
        </authorList>
    </citation>
    <scope>NUCLEOTIDE SEQUENCE [LARGE SCALE GENOMIC DNA]</scope>
    <source>
        <tissue evidence="2">Rhizome</tissue>
    </source>
</reference>
<protein>
    <submittedName>
        <fullName evidence="2">Uncharacterized protein</fullName>
    </submittedName>
</protein>
<keyword evidence="3" id="KW-1185">Reference proteome</keyword>
<name>A0A8J5ET74_ZINOF</name>
<dbReference type="EMBL" id="JACMSC010000021">
    <property type="protein sequence ID" value="KAG6469666.1"/>
    <property type="molecule type" value="Genomic_DNA"/>
</dbReference>
<dbReference type="Proteomes" id="UP000734854">
    <property type="component" value="Unassembled WGS sequence"/>
</dbReference>
<organism evidence="2 3">
    <name type="scientific">Zingiber officinale</name>
    <name type="common">Ginger</name>
    <name type="synonym">Amomum zingiber</name>
    <dbReference type="NCBI Taxonomy" id="94328"/>
    <lineage>
        <taxon>Eukaryota</taxon>
        <taxon>Viridiplantae</taxon>
        <taxon>Streptophyta</taxon>
        <taxon>Embryophyta</taxon>
        <taxon>Tracheophyta</taxon>
        <taxon>Spermatophyta</taxon>
        <taxon>Magnoliopsida</taxon>
        <taxon>Liliopsida</taxon>
        <taxon>Zingiberales</taxon>
        <taxon>Zingiberaceae</taxon>
        <taxon>Zingiber</taxon>
    </lineage>
</organism>